<dbReference type="GO" id="GO:0003676">
    <property type="term" value="F:nucleic acid binding"/>
    <property type="evidence" value="ECO:0007669"/>
    <property type="project" value="InterPro"/>
</dbReference>
<name>A0A6P6TZ97_COFAR</name>
<dbReference type="GO" id="GO:0004523">
    <property type="term" value="F:RNA-DNA hybrid ribonuclease activity"/>
    <property type="evidence" value="ECO:0007669"/>
    <property type="project" value="InterPro"/>
</dbReference>
<dbReference type="Gene3D" id="3.30.420.10">
    <property type="entry name" value="Ribonuclease H-like superfamily/Ribonuclease H"/>
    <property type="match status" value="1"/>
</dbReference>
<feature type="domain" description="RNase H type-1" evidence="1">
    <location>
        <begin position="72"/>
        <end position="194"/>
    </location>
</feature>
<reference evidence="3" key="2">
    <citation type="submission" date="2025-08" db="UniProtKB">
        <authorList>
            <consortium name="RefSeq"/>
        </authorList>
    </citation>
    <scope>IDENTIFICATION</scope>
    <source>
        <tissue evidence="3">Leaves</tissue>
    </source>
</reference>
<dbReference type="PANTHER" id="PTHR47074">
    <property type="entry name" value="BNAC02G40300D PROTEIN"/>
    <property type="match status" value="1"/>
</dbReference>
<dbReference type="AlphaFoldDB" id="A0A6P6TZ97"/>
<dbReference type="InterPro" id="IPR012337">
    <property type="entry name" value="RNaseH-like_sf"/>
</dbReference>
<dbReference type="OrthoDB" id="1695798at2759"/>
<dbReference type="InterPro" id="IPR036397">
    <property type="entry name" value="RNaseH_sf"/>
</dbReference>
<organism evidence="2 3">
    <name type="scientific">Coffea arabica</name>
    <name type="common">Arabian coffee</name>
    <dbReference type="NCBI Taxonomy" id="13443"/>
    <lineage>
        <taxon>Eukaryota</taxon>
        <taxon>Viridiplantae</taxon>
        <taxon>Streptophyta</taxon>
        <taxon>Embryophyta</taxon>
        <taxon>Tracheophyta</taxon>
        <taxon>Spermatophyta</taxon>
        <taxon>Magnoliopsida</taxon>
        <taxon>eudicotyledons</taxon>
        <taxon>Gunneridae</taxon>
        <taxon>Pentapetalae</taxon>
        <taxon>asterids</taxon>
        <taxon>lamiids</taxon>
        <taxon>Gentianales</taxon>
        <taxon>Rubiaceae</taxon>
        <taxon>Ixoroideae</taxon>
        <taxon>Gardenieae complex</taxon>
        <taxon>Bertiereae - Coffeeae clade</taxon>
        <taxon>Coffeeae</taxon>
        <taxon>Coffea</taxon>
    </lineage>
</organism>
<dbReference type="PANTHER" id="PTHR47074:SF48">
    <property type="entry name" value="POLYNUCLEOTIDYL TRANSFERASE, RIBONUCLEASE H-LIKE SUPERFAMILY PROTEIN"/>
    <property type="match status" value="1"/>
</dbReference>
<reference evidence="2" key="1">
    <citation type="journal article" date="2025" name="Foods">
        <title>Unveiling the Microbial Signatures of Arabica Coffee Cherries: Insights into Ripeness Specific Diversity, Functional Traits, and Implications for Quality and Safety.</title>
        <authorList>
            <consortium name="RefSeq"/>
            <person name="Tenea G.N."/>
            <person name="Cifuentes V."/>
            <person name="Reyes P."/>
            <person name="Cevallos-Vallejos M."/>
        </authorList>
    </citation>
    <scope>NUCLEOTIDE SEQUENCE [LARGE SCALE GENOMIC DNA]</scope>
</reference>
<evidence type="ECO:0000313" key="2">
    <source>
        <dbReference type="Proteomes" id="UP001652660"/>
    </source>
</evidence>
<dbReference type="CDD" id="cd06222">
    <property type="entry name" value="RNase_H_like"/>
    <property type="match status" value="1"/>
</dbReference>
<accession>A0A6P6TZ97</accession>
<dbReference type="Pfam" id="PF13456">
    <property type="entry name" value="RVT_3"/>
    <property type="match status" value="1"/>
</dbReference>
<gene>
    <name evidence="3" type="primary">LOC113706045</name>
</gene>
<dbReference type="GeneID" id="113706045"/>
<keyword evidence="2" id="KW-1185">Reference proteome</keyword>
<evidence type="ECO:0000313" key="3">
    <source>
        <dbReference type="RefSeq" id="XP_027083740.1"/>
    </source>
</evidence>
<dbReference type="InterPro" id="IPR052929">
    <property type="entry name" value="RNase_H-like_EbsB-rel"/>
</dbReference>
<proteinExistence type="predicted"/>
<dbReference type="SUPFAM" id="SSF53098">
    <property type="entry name" value="Ribonuclease H-like"/>
    <property type="match status" value="1"/>
</dbReference>
<sequence length="222" mass="24593">MELVAIILWNLWLNRNGALFDGSYRDLLSLVFLSINYLQRYQEATTSPHTPIRTATAQFHWNKPPAGFLKANFDGAVFSEYGCSGVGVVVRDEWGNFVAGTSHKIFGIFSPEVIEAYAAKTAISLLLQWKVPKIILKGDSLKIINMIKLMESDDSTYGVLLDDIFLSLQNFAAWEANWVPRQANVPAHLLAKNARSISDICSWSSSPPPFLSSAILADLSSP</sequence>
<dbReference type="InterPro" id="IPR002156">
    <property type="entry name" value="RNaseH_domain"/>
</dbReference>
<evidence type="ECO:0000259" key="1">
    <source>
        <dbReference type="Pfam" id="PF13456"/>
    </source>
</evidence>
<dbReference type="InterPro" id="IPR044730">
    <property type="entry name" value="RNase_H-like_dom_plant"/>
</dbReference>
<dbReference type="Proteomes" id="UP001652660">
    <property type="component" value="Chromosome 8c"/>
</dbReference>
<dbReference type="RefSeq" id="XP_027083740.1">
    <property type="nucleotide sequence ID" value="XM_027227939.1"/>
</dbReference>
<protein>
    <recommendedName>
        <fullName evidence="1">RNase H type-1 domain-containing protein</fullName>
    </recommendedName>
</protein>